<reference evidence="1" key="1">
    <citation type="submission" date="2020-08" db="EMBL/GenBank/DDBJ databases">
        <title>Genome sequencing and assembly of the red palm weevil Rhynchophorus ferrugineus.</title>
        <authorList>
            <person name="Dias G.B."/>
            <person name="Bergman C.M."/>
            <person name="Manee M."/>
        </authorList>
    </citation>
    <scope>NUCLEOTIDE SEQUENCE</scope>
    <source>
        <strain evidence="1">AA-2017</strain>
        <tissue evidence="1">Whole larva</tissue>
    </source>
</reference>
<evidence type="ECO:0000313" key="2">
    <source>
        <dbReference type="Proteomes" id="UP000625711"/>
    </source>
</evidence>
<proteinExistence type="predicted"/>
<evidence type="ECO:0000313" key="1">
    <source>
        <dbReference type="EMBL" id="KAF7276965.1"/>
    </source>
</evidence>
<dbReference type="Proteomes" id="UP000625711">
    <property type="component" value="Unassembled WGS sequence"/>
</dbReference>
<name>A0A834I9G9_RHYFE</name>
<gene>
    <name evidence="1" type="ORF">GWI33_009607</name>
</gene>
<accession>A0A834I9G9</accession>
<dbReference type="AlphaFoldDB" id="A0A834I9G9"/>
<protein>
    <submittedName>
        <fullName evidence="1">Uncharacterized protein</fullName>
    </submittedName>
</protein>
<keyword evidence="2" id="KW-1185">Reference proteome</keyword>
<organism evidence="1 2">
    <name type="scientific">Rhynchophorus ferrugineus</name>
    <name type="common">Red palm weevil</name>
    <name type="synonym">Curculio ferrugineus</name>
    <dbReference type="NCBI Taxonomy" id="354439"/>
    <lineage>
        <taxon>Eukaryota</taxon>
        <taxon>Metazoa</taxon>
        <taxon>Ecdysozoa</taxon>
        <taxon>Arthropoda</taxon>
        <taxon>Hexapoda</taxon>
        <taxon>Insecta</taxon>
        <taxon>Pterygota</taxon>
        <taxon>Neoptera</taxon>
        <taxon>Endopterygota</taxon>
        <taxon>Coleoptera</taxon>
        <taxon>Polyphaga</taxon>
        <taxon>Cucujiformia</taxon>
        <taxon>Curculionidae</taxon>
        <taxon>Dryophthorinae</taxon>
        <taxon>Rhynchophorus</taxon>
    </lineage>
</organism>
<comment type="caution">
    <text evidence="1">The sequence shown here is derived from an EMBL/GenBank/DDBJ whole genome shotgun (WGS) entry which is preliminary data.</text>
</comment>
<dbReference type="EMBL" id="JAACXV010004866">
    <property type="protein sequence ID" value="KAF7276965.1"/>
    <property type="molecule type" value="Genomic_DNA"/>
</dbReference>
<feature type="non-terminal residue" evidence="1">
    <location>
        <position position="1"/>
    </location>
</feature>
<sequence>CAAAILSALDRGAFITGPPVSVGSRGSSGGIKRIIDNIKLRLTFRNKNNRARNDINQVASEMEKLPPYWRLQTERFGGRWGREVGWEAEDERPFGYELTDGKRSNWLRSRRWSQLNWSVAPCLINKSRALLTSRAGQYIVCSSFS</sequence>